<keyword evidence="2 3" id="KW-0040">ANK repeat</keyword>
<accession>A0AA88HRV2</accession>
<dbReference type="PRINTS" id="PR01415">
    <property type="entry name" value="ANKYRIN"/>
</dbReference>
<feature type="repeat" description="ANK" evidence="3">
    <location>
        <begin position="78"/>
        <end position="110"/>
    </location>
</feature>
<dbReference type="AlphaFoldDB" id="A0AA88HRV2"/>
<comment type="caution">
    <text evidence="5">The sequence shown here is derived from an EMBL/GenBank/DDBJ whole genome shotgun (WGS) entry which is preliminary data.</text>
</comment>
<dbReference type="PANTHER" id="PTHR24173:SF74">
    <property type="entry name" value="ANKYRIN REPEAT DOMAIN-CONTAINING PROTEIN 16"/>
    <property type="match status" value="1"/>
</dbReference>
<evidence type="ECO:0000313" key="5">
    <source>
        <dbReference type="EMBL" id="KAK2716785.1"/>
    </source>
</evidence>
<dbReference type="InterPro" id="IPR036770">
    <property type="entry name" value="Ankyrin_rpt-contain_sf"/>
</dbReference>
<keyword evidence="1" id="KW-0677">Repeat</keyword>
<dbReference type="PROSITE" id="PS50297">
    <property type="entry name" value="ANK_REP_REGION"/>
    <property type="match status" value="3"/>
</dbReference>
<sequence length="314" mass="36120">MTVLHYNAAEAIIKERKKDLERFCSPFTPLMLFVYDNVDYAAIECLLKAGANPSYCFQEPHEITEIRLENLFYYEYICGQKPLHLAVKNGRVDLCHLLVSYGAEVDAMNEDNETPLVAAIKADNLDMVKYLLESGANPNCAQCLHYAAQEGRPDLCKLLISYGADLNAVNANNETSLVTAIKADKLDTVKYLIHQQIQLNIRVSCESLELLFCMANRHLDNRHFEQCKTLKDTCRQIIKQKTDLSTIYKRMKSCLEFYLIYEKQLEFLELNLSPKQFADMLEKSDNSNQENVPSSKRKRNAIDFESLLAKRRKH</sequence>
<gene>
    <name evidence="5" type="ORF">QYM36_007058</name>
</gene>
<dbReference type="Pfam" id="PF12796">
    <property type="entry name" value="Ank_2"/>
    <property type="match status" value="2"/>
</dbReference>
<evidence type="ECO:0000256" key="2">
    <source>
        <dbReference type="ARBA" id="ARBA00023043"/>
    </source>
</evidence>
<dbReference type="PROSITE" id="PS50088">
    <property type="entry name" value="ANK_REPEAT"/>
    <property type="match status" value="3"/>
</dbReference>
<dbReference type="Gene3D" id="1.25.40.20">
    <property type="entry name" value="Ankyrin repeat-containing domain"/>
    <property type="match status" value="2"/>
</dbReference>
<proteinExistence type="predicted"/>
<dbReference type="InterPro" id="IPR002110">
    <property type="entry name" value="Ankyrin_rpt"/>
</dbReference>
<dbReference type="SMART" id="SM00248">
    <property type="entry name" value="ANK"/>
    <property type="match status" value="5"/>
</dbReference>
<evidence type="ECO:0000256" key="4">
    <source>
        <dbReference type="SAM" id="MobiDB-lite"/>
    </source>
</evidence>
<keyword evidence="6" id="KW-1185">Reference proteome</keyword>
<dbReference type="SUPFAM" id="SSF48403">
    <property type="entry name" value="Ankyrin repeat"/>
    <property type="match status" value="1"/>
</dbReference>
<feature type="repeat" description="ANK" evidence="3">
    <location>
        <begin position="144"/>
        <end position="171"/>
    </location>
</feature>
<dbReference type="EMBL" id="JAVRJZ010000011">
    <property type="protein sequence ID" value="KAK2716785.1"/>
    <property type="molecule type" value="Genomic_DNA"/>
</dbReference>
<evidence type="ECO:0000256" key="3">
    <source>
        <dbReference type="PROSITE-ProRule" id="PRU00023"/>
    </source>
</evidence>
<dbReference type="Proteomes" id="UP001187531">
    <property type="component" value="Unassembled WGS sequence"/>
</dbReference>
<feature type="region of interest" description="Disordered" evidence="4">
    <location>
        <begin position="283"/>
        <end position="314"/>
    </location>
</feature>
<evidence type="ECO:0000313" key="6">
    <source>
        <dbReference type="Proteomes" id="UP001187531"/>
    </source>
</evidence>
<evidence type="ECO:0000256" key="1">
    <source>
        <dbReference type="ARBA" id="ARBA00022737"/>
    </source>
</evidence>
<feature type="repeat" description="ANK" evidence="3">
    <location>
        <begin position="111"/>
        <end position="143"/>
    </location>
</feature>
<protein>
    <submittedName>
        <fullName evidence="5">Uncharacterized protein</fullName>
    </submittedName>
</protein>
<name>A0AA88HRV2_ARTSF</name>
<dbReference type="PANTHER" id="PTHR24173">
    <property type="entry name" value="ANKYRIN REPEAT CONTAINING"/>
    <property type="match status" value="1"/>
</dbReference>
<reference evidence="5" key="1">
    <citation type="submission" date="2023-07" db="EMBL/GenBank/DDBJ databases">
        <title>Chromosome-level genome assembly of Artemia franciscana.</title>
        <authorList>
            <person name="Jo E."/>
        </authorList>
    </citation>
    <scope>NUCLEOTIDE SEQUENCE</scope>
    <source>
        <tissue evidence="5">Whole body</tissue>
    </source>
</reference>
<organism evidence="5 6">
    <name type="scientific">Artemia franciscana</name>
    <name type="common">Brine shrimp</name>
    <name type="synonym">Artemia sanfranciscana</name>
    <dbReference type="NCBI Taxonomy" id="6661"/>
    <lineage>
        <taxon>Eukaryota</taxon>
        <taxon>Metazoa</taxon>
        <taxon>Ecdysozoa</taxon>
        <taxon>Arthropoda</taxon>
        <taxon>Crustacea</taxon>
        <taxon>Branchiopoda</taxon>
        <taxon>Anostraca</taxon>
        <taxon>Artemiidae</taxon>
        <taxon>Artemia</taxon>
    </lineage>
</organism>